<proteinExistence type="predicted"/>
<dbReference type="Gene3D" id="3.10.350.10">
    <property type="entry name" value="LysM domain"/>
    <property type="match status" value="3"/>
</dbReference>
<dbReference type="Pfam" id="PF01476">
    <property type="entry name" value="LysM"/>
    <property type="match status" value="3"/>
</dbReference>
<keyword evidence="2" id="KW-1185">Reference proteome</keyword>
<dbReference type="EMBL" id="CP009687">
    <property type="protein sequence ID" value="AKL97007.1"/>
    <property type="molecule type" value="Genomic_DNA"/>
</dbReference>
<dbReference type="InterPro" id="IPR036365">
    <property type="entry name" value="PGBD-like_sf"/>
</dbReference>
<name>A0A0D8I6N9_9CLOT</name>
<dbReference type="InterPro" id="IPR036366">
    <property type="entry name" value="PGBDSf"/>
</dbReference>
<protein>
    <submittedName>
        <fullName evidence="1">Putative peptidoglycan-binding domain-containing protein</fullName>
    </submittedName>
</protein>
<dbReference type="PANTHER" id="PTHR33734:SF22">
    <property type="entry name" value="MEMBRANE-BOUND LYTIC MUREIN TRANSGLYCOSYLASE D"/>
    <property type="match status" value="1"/>
</dbReference>
<accession>A0A0D8I6N9</accession>
<dbReference type="SUPFAM" id="SSF47090">
    <property type="entry name" value="PGBD-like"/>
    <property type="match status" value="1"/>
</dbReference>
<sequence>MYYMYYSQAPCPPGTTPYIIQAGDTFYRLAIRFNTTIQALIAANPTVNPNMLMIGQQICIPTATPPTTCPAGTTPYTIRAGDTFYNIARTYNISLDALLAANPGVDPDRLFIGQIICIPGPTPPPTPVCPTLRVGSRGDSVRQLQQLLKDAGFDPGPIDGIFGSKTQAAVIAFQASKGLTQDGVVGIRTWTALGVDCTTPPPTTCPTGTTAYTIRSGDTFYNLAIRYNTTVEAIRRANPTVNPDALRIGQIICIPVS</sequence>
<reference evidence="1 2" key="1">
    <citation type="submission" date="2014-10" db="EMBL/GenBank/DDBJ databases">
        <title>Genome sequence of Clostridium aceticum DSM 1496.</title>
        <authorList>
            <person name="Poehlein A."/>
            <person name="Schiel-Bengelsdorf B."/>
            <person name="Gottschalk G."/>
            <person name="Duerre P."/>
            <person name="Daniel R."/>
        </authorList>
    </citation>
    <scope>NUCLEOTIDE SEQUENCE [LARGE SCALE GENOMIC DNA]</scope>
    <source>
        <strain evidence="1 2">DSM 1496</strain>
    </source>
</reference>
<dbReference type="Pfam" id="PF01471">
    <property type="entry name" value="PG_binding_1"/>
    <property type="match status" value="1"/>
</dbReference>
<dbReference type="Gene3D" id="1.10.101.10">
    <property type="entry name" value="PGBD-like superfamily/PGBD"/>
    <property type="match status" value="1"/>
</dbReference>
<dbReference type="SMART" id="SM00257">
    <property type="entry name" value="LysM"/>
    <property type="match status" value="3"/>
</dbReference>
<dbReference type="InterPro" id="IPR002477">
    <property type="entry name" value="Peptidoglycan-bd-like"/>
</dbReference>
<dbReference type="Proteomes" id="UP000035704">
    <property type="component" value="Chromosome"/>
</dbReference>
<dbReference type="PANTHER" id="PTHR33734">
    <property type="entry name" value="LYSM DOMAIN-CONTAINING GPI-ANCHORED PROTEIN 2"/>
    <property type="match status" value="1"/>
</dbReference>
<dbReference type="STRING" id="84022.CACET_c35760"/>
<dbReference type="InterPro" id="IPR018392">
    <property type="entry name" value="LysM"/>
</dbReference>
<dbReference type="InterPro" id="IPR036779">
    <property type="entry name" value="LysM_dom_sf"/>
</dbReference>
<dbReference type="SUPFAM" id="SSF54106">
    <property type="entry name" value="LysM domain"/>
    <property type="match status" value="3"/>
</dbReference>
<dbReference type="PROSITE" id="PS51782">
    <property type="entry name" value="LYSM"/>
    <property type="match status" value="3"/>
</dbReference>
<dbReference type="KEGG" id="cace:CACET_c35760"/>
<dbReference type="PATRIC" id="fig|84022.5.peg.2141"/>
<gene>
    <name evidence="1" type="ORF">CACET_c35760</name>
</gene>
<dbReference type="CDD" id="cd00118">
    <property type="entry name" value="LysM"/>
    <property type="match status" value="3"/>
</dbReference>
<evidence type="ECO:0000313" key="1">
    <source>
        <dbReference type="EMBL" id="AKL97007.1"/>
    </source>
</evidence>
<dbReference type="AlphaFoldDB" id="A0A0D8I6N9"/>
<evidence type="ECO:0000313" key="2">
    <source>
        <dbReference type="Proteomes" id="UP000035704"/>
    </source>
</evidence>
<organism evidence="1 2">
    <name type="scientific">Clostridium aceticum</name>
    <dbReference type="NCBI Taxonomy" id="84022"/>
    <lineage>
        <taxon>Bacteria</taxon>
        <taxon>Bacillati</taxon>
        <taxon>Bacillota</taxon>
        <taxon>Clostridia</taxon>
        <taxon>Eubacteriales</taxon>
        <taxon>Clostridiaceae</taxon>
        <taxon>Clostridium</taxon>
    </lineage>
</organism>